<proteinExistence type="predicted"/>
<evidence type="ECO:0000259" key="7">
    <source>
        <dbReference type="Pfam" id="PF03553"/>
    </source>
</evidence>
<evidence type="ECO:0000256" key="3">
    <source>
        <dbReference type="ARBA" id="ARBA00022692"/>
    </source>
</evidence>
<feature type="transmembrane region" description="Helical" evidence="6">
    <location>
        <begin position="359"/>
        <end position="384"/>
    </location>
</feature>
<feature type="transmembrane region" description="Helical" evidence="6">
    <location>
        <begin position="322"/>
        <end position="339"/>
    </location>
</feature>
<comment type="caution">
    <text evidence="8">The sequence shown here is derived from an EMBL/GenBank/DDBJ whole genome shotgun (WGS) entry which is preliminary data.</text>
</comment>
<feature type="transmembrane region" description="Helical" evidence="6">
    <location>
        <begin position="448"/>
        <end position="469"/>
    </location>
</feature>
<feature type="transmembrane region" description="Helical" evidence="6">
    <location>
        <begin position="28"/>
        <end position="45"/>
    </location>
</feature>
<feature type="transmembrane region" description="Helical" evidence="6">
    <location>
        <begin position="195"/>
        <end position="214"/>
    </location>
</feature>
<dbReference type="EMBL" id="QXWK01000039">
    <property type="protein sequence ID" value="NBH62862.1"/>
    <property type="molecule type" value="Genomic_DNA"/>
</dbReference>
<reference evidence="8 9" key="1">
    <citation type="submission" date="2018-08" db="EMBL/GenBank/DDBJ databases">
        <title>Murine metabolic-syndrome-specific gut microbial biobank.</title>
        <authorList>
            <person name="Liu C."/>
        </authorList>
    </citation>
    <scope>NUCLEOTIDE SEQUENCE [LARGE SCALE GENOMIC DNA]</scope>
    <source>
        <strain evidence="8 9">28</strain>
    </source>
</reference>
<feature type="transmembrane region" description="Helical" evidence="6">
    <location>
        <begin position="104"/>
        <end position="125"/>
    </location>
</feature>
<keyword evidence="4 6" id="KW-1133">Transmembrane helix</keyword>
<dbReference type="GO" id="GO:0005886">
    <property type="term" value="C:plasma membrane"/>
    <property type="evidence" value="ECO:0007669"/>
    <property type="project" value="UniProtKB-SubCell"/>
</dbReference>
<feature type="transmembrane region" description="Helical" evidence="6">
    <location>
        <begin position="6"/>
        <end position="23"/>
    </location>
</feature>
<feature type="transmembrane region" description="Helical" evidence="6">
    <location>
        <begin position="269"/>
        <end position="286"/>
    </location>
</feature>
<dbReference type="PANTHER" id="PTHR43478:SF1">
    <property type="entry name" value="NA+_H+ ANTIPORTER NHAC-LIKE C-TERMINAL DOMAIN-CONTAINING PROTEIN"/>
    <property type="match status" value="1"/>
</dbReference>
<evidence type="ECO:0000256" key="4">
    <source>
        <dbReference type="ARBA" id="ARBA00022989"/>
    </source>
</evidence>
<comment type="subcellular location">
    <subcellularLocation>
        <location evidence="1">Cell membrane</location>
        <topology evidence="1">Multi-pass membrane protein</topology>
    </subcellularLocation>
</comment>
<dbReference type="PANTHER" id="PTHR43478">
    <property type="entry name" value="NA+/H+ ANTIPORTER-RELATED"/>
    <property type="match status" value="1"/>
</dbReference>
<evidence type="ECO:0000313" key="9">
    <source>
        <dbReference type="Proteomes" id="UP000446866"/>
    </source>
</evidence>
<evidence type="ECO:0000313" key="8">
    <source>
        <dbReference type="EMBL" id="NBH62862.1"/>
    </source>
</evidence>
<evidence type="ECO:0000256" key="6">
    <source>
        <dbReference type="SAM" id="Phobius"/>
    </source>
</evidence>
<evidence type="ECO:0000256" key="1">
    <source>
        <dbReference type="ARBA" id="ARBA00004651"/>
    </source>
</evidence>
<accession>A0A845QKW5</accession>
<keyword evidence="5 6" id="KW-0472">Membrane</keyword>
<feature type="domain" description="Na+/H+ antiporter NhaC-like C-terminal" evidence="7">
    <location>
        <begin position="155"/>
        <end position="467"/>
    </location>
</feature>
<dbReference type="Pfam" id="PF03553">
    <property type="entry name" value="Na_H_antiporter"/>
    <property type="match status" value="1"/>
</dbReference>
<organism evidence="8 9">
    <name type="scientific">Anaerotruncus colihominis</name>
    <dbReference type="NCBI Taxonomy" id="169435"/>
    <lineage>
        <taxon>Bacteria</taxon>
        <taxon>Bacillati</taxon>
        <taxon>Bacillota</taxon>
        <taxon>Clostridia</taxon>
        <taxon>Eubacteriales</taxon>
        <taxon>Oscillospiraceae</taxon>
        <taxon>Anaerotruncus</taxon>
    </lineage>
</organism>
<evidence type="ECO:0000256" key="2">
    <source>
        <dbReference type="ARBA" id="ARBA00022475"/>
    </source>
</evidence>
<keyword evidence="9" id="KW-1185">Reference proteome</keyword>
<sequence length="470" mass="51152">MDGTNLGILTLIPVVSFFVLAFLTKKCILSIVVSGILGYALYYKAGFFMPMLDAMLDASCDGDNNYIVIICLLFGCLVQLLRESKGAIAVGDLARKYVKSEKQVLFLTWLCGIIIFIDDYLSILVTANCVLTLSDEHKTPREMLCYIINTTSAPVCLIIPISAWVVFFSGVFGQQAEAAVVGDSAMDIYYHIMPYFFYPFLCVIFVLLVILGVVPKMGGIKKAYKRVEETGQLWPESSNLQNQGDELGEVMGAASTDSGKEEKEIKPHLWAFVVPMAVVIFTTLWLDDILYGVSIGIFACFILFIPTRIMTLGKFCDACYKGLEDMLFIAVVLITSLFYREAINLIGLPQFLIDAAGPYMSAAWLPAVSFVLIGLVCFATGNIWSVPALCTPIILPLAASTGANIPLTLGAIISAACFGAQACFYSDVTLMSASACRINNVDYAVAQLPYIGIVTAISFVAYVIAGFVMV</sequence>
<feature type="transmembrane region" description="Helical" evidence="6">
    <location>
        <begin position="292"/>
        <end position="310"/>
    </location>
</feature>
<keyword evidence="2" id="KW-1003">Cell membrane</keyword>
<keyword evidence="3 6" id="KW-0812">Transmembrane</keyword>
<evidence type="ECO:0000256" key="5">
    <source>
        <dbReference type="ARBA" id="ARBA00023136"/>
    </source>
</evidence>
<dbReference type="InterPro" id="IPR018461">
    <property type="entry name" value="Na/H_Antiport_NhaC-like_C"/>
</dbReference>
<dbReference type="AlphaFoldDB" id="A0A845QKW5"/>
<protein>
    <submittedName>
        <fullName evidence="8">Sodium:proton antiporter</fullName>
    </submittedName>
</protein>
<dbReference type="Proteomes" id="UP000446866">
    <property type="component" value="Unassembled WGS sequence"/>
</dbReference>
<gene>
    <name evidence="8" type="ORF">D0435_14550</name>
</gene>
<name>A0A845QKW5_9FIRM</name>
<dbReference type="RefSeq" id="WP_160203146.1">
    <property type="nucleotide sequence ID" value="NZ_QXWK01000039.1"/>
</dbReference>